<accession>A0A830FAZ3</accession>
<dbReference type="AlphaFoldDB" id="A0A830FAZ3"/>
<proteinExistence type="predicted"/>
<gene>
    <name evidence="2" type="ORF">GCM10009037_19820</name>
</gene>
<evidence type="ECO:0000313" key="2">
    <source>
        <dbReference type="EMBL" id="GGL36277.1"/>
    </source>
</evidence>
<keyword evidence="3" id="KW-1185">Reference proteome</keyword>
<name>A0A830FAZ3_9EURY</name>
<dbReference type="EMBL" id="BMPF01000003">
    <property type="protein sequence ID" value="GGL36277.1"/>
    <property type="molecule type" value="Genomic_DNA"/>
</dbReference>
<sequence>MTQSDFYYDYQIDTTFPDPLFLGVRLDPSANDPQSWAVVLGFGQADGTLTEIAKVDNSPHEAGDIHVDRYYREDSAEQKDFDIDISTYYEAEEYLRENATRYAALFLENHPDDVETTETPDR</sequence>
<reference evidence="2 3" key="1">
    <citation type="journal article" date="2019" name="Int. J. Syst. Evol. Microbiol.">
        <title>The Global Catalogue of Microorganisms (GCM) 10K type strain sequencing project: providing services to taxonomists for standard genome sequencing and annotation.</title>
        <authorList>
            <consortium name="The Broad Institute Genomics Platform"/>
            <consortium name="The Broad Institute Genome Sequencing Center for Infectious Disease"/>
            <person name="Wu L."/>
            <person name="Ma J."/>
        </authorList>
    </citation>
    <scope>NUCLEOTIDE SEQUENCE [LARGE SCALE GENOMIC DNA]</scope>
    <source>
        <strain evidence="2 3">JCM 19585</strain>
    </source>
</reference>
<evidence type="ECO:0000313" key="3">
    <source>
        <dbReference type="Proteomes" id="UP000628840"/>
    </source>
</evidence>
<dbReference type="Pfam" id="PF24839">
    <property type="entry name" value="DUF7718"/>
    <property type="match status" value="1"/>
</dbReference>
<dbReference type="Proteomes" id="UP000628840">
    <property type="component" value="Unassembled WGS sequence"/>
</dbReference>
<feature type="domain" description="DUF7718" evidence="1">
    <location>
        <begin position="16"/>
        <end position="110"/>
    </location>
</feature>
<dbReference type="InterPro" id="IPR056135">
    <property type="entry name" value="DUF7718"/>
</dbReference>
<protein>
    <recommendedName>
        <fullName evidence="1">DUF7718 domain-containing protein</fullName>
    </recommendedName>
</protein>
<comment type="caution">
    <text evidence="2">The sequence shown here is derived from an EMBL/GenBank/DDBJ whole genome shotgun (WGS) entry which is preliminary data.</text>
</comment>
<organism evidence="2 3">
    <name type="scientific">Halarchaeum grantii</name>
    <dbReference type="NCBI Taxonomy" id="1193105"/>
    <lineage>
        <taxon>Archaea</taxon>
        <taxon>Methanobacteriati</taxon>
        <taxon>Methanobacteriota</taxon>
        <taxon>Stenosarchaea group</taxon>
        <taxon>Halobacteria</taxon>
        <taxon>Halobacteriales</taxon>
        <taxon>Halobacteriaceae</taxon>
    </lineage>
</organism>
<evidence type="ECO:0000259" key="1">
    <source>
        <dbReference type="Pfam" id="PF24839"/>
    </source>
</evidence>